<keyword evidence="3" id="KW-0732">Signal</keyword>
<sequence length="614" mass="66969">MLLLFLVFALILGPQVVLFVDGSSNFKFSFSEVQQCKPLSLIFKGDLEPGDPVPVTLTVLPFNGTAVSIPIPSSAINSTGLNVTFLPFAEDTNFIASLDDASGDNAARVSDIFRVTASGDTSCALQSQQKFVPSFSILDPISQCESFRVRYSNEQAPTIRLFFPLIGSSPLNLVSDDPQTKTATYILAAPRQSQVVLMFNDTVVAETSTLLPVTGDTSSSNSCFPKMMNMTPNNSQPSQASKSGVSKSVAIGLGVGFGILLMLAIPMVWYVIRERRRNRRVMRDSQRSYVEKGSFDDNEKKGDWSYGTYQTHDLPTLPAQPATRPPAPPPFFSYNQTFEKRHQQAYSWEDEYVRDPAYVTNSSPSVSDFASTTISWEMVTDANHTDDRRESLNSKRSQRNTNPLLPSSRDLENMLAEGSAVSTNPSQISHASEKKSNSRSRDLTSATIQKPPAIQTKMRSRTGSGNMTFSASALTAPAPAQGIPEDVSTFLADTTMDDHGNPVFFESPMSMDSHLGNGPRGSAILENPDRVGSRFSAITTASDDSVGQILRVHLQRPEPSVSNRSSRSRDAEDGRGLGFDGSFQFPPTHYSPSPLAKASRQSTASMESWGNRPL</sequence>
<keyword evidence="2" id="KW-0812">Transmembrane</keyword>
<feature type="chain" id="PRO_5034030676" evidence="3">
    <location>
        <begin position="20"/>
        <end position="614"/>
    </location>
</feature>
<name>A0A8H5LTI2_9AGAR</name>
<gene>
    <name evidence="4" type="ORF">D9758_002596</name>
</gene>
<feature type="compositionally biased region" description="Polar residues" evidence="1">
    <location>
        <begin position="420"/>
        <end position="430"/>
    </location>
</feature>
<accession>A0A8H5LTI2</accession>
<evidence type="ECO:0000256" key="1">
    <source>
        <dbReference type="SAM" id="MobiDB-lite"/>
    </source>
</evidence>
<reference evidence="4 5" key="1">
    <citation type="journal article" date="2020" name="ISME J.">
        <title>Uncovering the hidden diversity of litter-decomposition mechanisms in mushroom-forming fungi.</title>
        <authorList>
            <person name="Floudas D."/>
            <person name="Bentzer J."/>
            <person name="Ahren D."/>
            <person name="Johansson T."/>
            <person name="Persson P."/>
            <person name="Tunlid A."/>
        </authorList>
    </citation>
    <scope>NUCLEOTIDE SEQUENCE [LARGE SCALE GENOMIC DNA]</scope>
    <source>
        <strain evidence="4 5">CBS 291.85</strain>
    </source>
</reference>
<feature type="signal peptide" evidence="3">
    <location>
        <begin position="1"/>
        <end position="19"/>
    </location>
</feature>
<feature type="compositionally biased region" description="Basic and acidic residues" evidence="1">
    <location>
        <begin position="383"/>
        <end position="393"/>
    </location>
</feature>
<feature type="compositionally biased region" description="Basic and acidic residues" evidence="1">
    <location>
        <begin position="431"/>
        <end position="442"/>
    </location>
</feature>
<evidence type="ECO:0000256" key="2">
    <source>
        <dbReference type="SAM" id="Phobius"/>
    </source>
</evidence>
<feature type="transmembrane region" description="Helical" evidence="2">
    <location>
        <begin position="249"/>
        <end position="272"/>
    </location>
</feature>
<evidence type="ECO:0000313" key="5">
    <source>
        <dbReference type="Proteomes" id="UP000559256"/>
    </source>
</evidence>
<evidence type="ECO:0000313" key="4">
    <source>
        <dbReference type="EMBL" id="KAF5369470.1"/>
    </source>
</evidence>
<evidence type="ECO:0000256" key="3">
    <source>
        <dbReference type="SAM" id="SignalP"/>
    </source>
</evidence>
<organism evidence="4 5">
    <name type="scientific">Tetrapyrgos nigripes</name>
    <dbReference type="NCBI Taxonomy" id="182062"/>
    <lineage>
        <taxon>Eukaryota</taxon>
        <taxon>Fungi</taxon>
        <taxon>Dikarya</taxon>
        <taxon>Basidiomycota</taxon>
        <taxon>Agaricomycotina</taxon>
        <taxon>Agaricomycetes</taxon>
        <taxon>Agaricomycetidae</taxon>
        <taxon>Agaricales</taxon>
        <taxon>Marasmiineae</taxon>
        <taxon>Marasmiaceae</taxon>
        <taxon>Tetrapyrgos</taxon>
    </lineage>
</organism>
<keyword evidence="5" id="KW-1185">Reference proteome</keyword>
<keyword evidence="2" id="KW-1133">Transmembrane helix</keyword>
<keyword evidence="2" id="KW-0472">Membrane</keyword>
<comment type="caution">
    <text evidence="4">The sequence shown here is derived from an EMBL/GenBank/DDBJ whole genome shotgun (WGS) entry which is preliminary data.</text>
</comment>
<feature type="region of interest" description="Disordered" evidence="1">
    <location>
        <begin position="555"/>
        <end position="614"/>
    </location>
</feature>
<feature type="region of interest" description="Disordered" evidence="1">
    <location>
        <begin position="381"/>
        <end position="470"/>
    </location>
</feature>
<dbReference type="AlphaFoldDB" id="A0A8H5LTI2"/>
<dbReference type="Proteomes" id="UP000559256">
    <property type="component" value="Unassembled WGS sequence"/>
</dbReference>
<proteinExistence type="predicted"/>
<protein>
    <submittedName>
        <fullName evidence="4">Uncharacterized protein</fullName>
    </submittedName>
</protein>
<feature type="compositionally biased region" description="Polar residues" evidence="1">
    <location>
        <begin position="599"/>
        <end position="608"/>
    </location>
</feature>
<dbReference type="OrthoDB" id="3266941at2759"/>
<dbReference type="EMBL" id="JAACJM010000013">
    <property type="protein sequence ID" value="KAF5369470.1"/>
    <property type="molecule type" value="Genomic_DNA"/>
</dbReference>
<feature type="compositionally biased region" description="Polar residues" evidence="1">
    <location>
        <begin position="461"/>
        <end position="470"/>
    </location>
</feature>